<dbReference type="InterPro" id="IPR036265">
    <property type="entry name" value="HIT-like_sf"/>
</dbReference>
<accession>A0A7S1F8T2</accession>
<dbReference type="EMBL" id="HBFQ01035284">
    <property type="protein sequence ID" value="CAD8850532.1"/>
    <property type="molecule type" value="Transcribed_RNA"/>
</dbReference>
<reference evidence="1" key="1">
    <citation type="submission" date="2021-01" db="EMBL/GenBank/DDBJ databases">
        <authorList>
            <person name="Corre E."/>
            <person name="Pelletier E."/>
            <person name="Niang G."/>
            <person name="Scheremetjew M."/>
            <person name="Finn R."/>
            <person name="Kale V."/>
            <person name="Holt S."/>
            <person name="Cochrane G."/>
            <person name="Meng A."/>
            <person name="Brown T."/>
            <person name="Cohen L."/>
        </authorList>
    </citation>
    <scope>NUCLEOTIDE SEQUENCE</scope>
</reference>
<gene>
    <name evidence="1" type="ORF">NSCI0253_LOCUS24882</name>
</gene>
<dbReference type="SUPFAM" id="SSF54197">
    <property type="entry name" value="HIT-like"/>
    <property type="match status" value="1"/>
</dbReference>
<sequence length="107" mass="12152">MHYTAWSMRSELSSINDLDVSHVELLQRLVREGARAITAVHPGVAVEDLQVFTHFPPNIFRLHVHFVHSGVPMWAPDNEVVPVQTLVSEMGTRVRRSLPRLTCASWN</sequence>
<proteinExistence type="predicted"/>
<protein>
    <recommendedName>
        <fullName evidence="2">HIT domain-containing protein</fullName>
    </recommendedName>
</protein>
<evidence type="ECO:0000313" key="1">
    <source>
        <dbReference type="EMBL" id="CAD8850532.1"/>
    </source>
</evidence>
<name>A0A7S1F8T2_NOCSC</name>
<dbReference type="Pfam" id="PF11969">
    <property type="entry name" value="DcpS_C"/>
    <property type="match status" value="1"/>
</dbReference>
<evidence type="ECO:0008006" key="2">
    <source>
        <dbReference type="Google" id="ProtNLM"/>
    </source>
</evidence>
<organism evidence="1">
    <name type="scientific">Noctiluca scintillans</name>
    <name type="common">Sea sparkle</name>
    <name type="synonym">Red tide dinoflagellate</name>
    <dbReference type="NCBI Taxonomy" id="2966"/>
    <lineage>
        <taxon>Eukaryota</taxon>
        <taxon>Sar</taxon>
        <taxon>Alveolata</taxon>
        <taxon>Dinophyceae</taxon>
        <taxon>Noctilucales</taxon>
        <taxon>Noctilucaceae</taxon>
        <taxon>Noctiluca</taxon>
    </lineage>
</organism>
<dbReference type="AlphaFoldDB" id="A0A7S1F8T2"/>
<dbReference type="Gene3D" id="3.30.428.10">
    <property type="entry name" value="HIT-like"/>
    <property type="match status" value="1"/>
</dbReference>